<sequence>MELVQVKEPHQLAKQGGVCLAPVPVLRSERHNTFARRRCRILVAPFHFLAERSVHQRLAIYAGDRSRPTVCRDRGTAPPCSSFTSDRVPDPAILLQAYLECLNAICHHKQRDSEPGARVQSQIVKMLTTKTKASTAGYREAYELCLDLWDEGLSSVLAGPRGEGADRGERGGDGDLPAACEMALMRGHEVLLRLALLADFYSEDRASDPSATPPRTEDSVEPGAGDGRKRGSPAARPRPHSPEPPGARGLVKWSAFLFRDANKSYYAKLVRAFQTVKAVGHTRLTLNSEWALGCYYRLAAAYTCERVRAPAGDVCLSSRKPRPSLASSSSTNSGV</sequence>
<keyword evidence="3" id="KW-1185">Reference proteome</keyword>
<protein>
    <submittedName>
        <fullName evidence="2">Uncharacterized protein</fullName>
    </submittedName>
</protein>
<organism evidence="2 3">
    <name type="scientific">Channa striata</name>
    <name type="common">Snakehead murrel</name>
    <name type="synonym">Ophicephalus striatus</name>
    <dbReference type="NCBI Taxonomy" id="64152"/>
    <lineage>
        <taxon>Eukaryota</taxon>
        <taxon>Metazoa</taxon>
        <taxon>Chordata</taxon>
        <taxon>Craniata</taxon>
        <taxon>Vertebrata</taxon>
        <taxon>Euteleostomi</taxon>
        <taxon>Actinopterygii</taxon>
        <taxon>Neopterygii</taxon>
        <taxon>Teleostei</taxon>
        <taxon>Neoteleostei</taxon>
        <taxon>Acanthomorphata</taxon>
        <taxon>Anabantaria</taxon>
        <taxon>Anabantiformes</taxon>
        <taxon>Channoidei</taxon>
        <taxon>Channidae</taxon>
        <taxon>Channa</taxon>
    </lineage>
</organism>
<name>A0AA88LF34_CHASR</name>
<accession>A0AA88LF34</accession>
<evidence type="ECO:0000313" key="3">
    <source>
        <dbReference type="Proteomes" id="UP001187415"/>
    </source>
</evidence>
<comment type="caution">
    <text evidence="2">The sequence shown here is derived from an EMBL/GenBank/DDBJ whole genome shotgun (WGS) entry which is preliminary data.</text>
</comment>
<dbReference type="EMBL" id="JAUPFM010000359">
    <property type="protein sequence ID" value="KAK2809017.1"/>
    <property type="molecule type" value="Genomic_DNA"/>
</dbReference>
<dbReference type="AlphaFoldDB" id="A0AA88LF34"/>
<reference evidence="2" key="1">
    <citation type="submission" date="2023-07" db="EMBL/GenBank/DDBJ databases">
        <title>Chromosome-level Genome Assembly of Striped Snakehead (Channa striata).</title>
        <authorList>
            <person name="Liu H."/>
        </authorList>
    </citation>
    <scope>NUCLEOTIDE SEQUENCE</scope>
    <source>
        <strain evidence="2">Gz</strain>
        <tissue evidence="2">Muscle</tissue>
    </source>
</reference>
<gene>
    <name evidence="2" type="ORF">Q5P01_000596</name>
</gene>
<evidence type="ECO:0000256" key="1">
    <source>
        <dbReference type="SAM" id="MobiDB-lite"/>
    </source>
</evidence>
<feature type="region of interest" description="Disordered" evidence="1">
    <location>
        <begin position="205"/>
        <end position="247"/>
    </location>
</feature>
<dbReference type="Proteomes" id="UP001187415">
    <property type="component" value="Unassembled WGS sequence"/>
</dbReference>
<proteinExistence type="predicted"/>
<evidence type="ECO:0000313" key="2">
    <source>
        <dbReference type="EMBL" id="KAK2809017.1"/>
    </source>
</evidence>